<organism evidence="2 3">
    <name type="scientific">Maribellus comscasis</name>
    <dbReference type="NCBI Taxonomy" id="2681766"/>
    <lineage>
        <taxon>Bacteria</taxon>
        <taxon>Pseudomonadati</taxon>
        <taxon>Bacteroidota</taxon>
        <taxon>Bacteroidia</taxon>
        <taxon>Marinilabiliales</taxon>
        <taxon>Prolixibacteraceae</taxon>
        <taxon>Maribellus</taxon>
    </lineage>
</organism>
<dbReference type="EMBL" id="CP046401">
    <property type="protein sequence ID" value="QGY42199.1"/>
    <property type="molecule type" value="Genomic_DNA"/>
</dbReference>
<gene>
    <name evidence="2" type="ORF">GM418_00570</name>
</gene>
<dbReference type="AlphaFoldDB" id="A0A6I6JLV7"/>
<proteinExistence type="predicted"/>
<dbReference type="Pfam" id="PF12099">
    <property type="entry name" value="DUF3575"/>
    <property type="match status" value="1"/>
</dbReference>
<keyword evidence="3" id="KW-1185">Reference proteome</keyword>
<reference evidence="2 3" key="1">
    <citation type="submission" date="2019-11" db="EMBL/GenBank/DDBJ databases">
        <authorList>
            <person name="Zheng R.K."/>
            <person name="Sun C.M."/>
        </authorList>
    </citation>
    <scope>NUCLEOTIDE SEQUENCE [LARGE SCALE GENOMIC DNA]</scope>
    <source>
        <strain evidence="2 3">WC007</strain>
    </source>
</reference>
<evidence type="ECO:0000256" key="1">
    <source>
        <dbReference type="SAM" id="SignalP"/>
    </source>
</evidence>
<evidence type="ECO:0000313" key="3">
    <source>
        <dbReference type="Proteomes" id="UP000428260"/>
    </source>
</evidence>
<keyword evidence="1" id="KW-0732">Signal</keyword>
<dbReference type="InterPro" id="IPR021958">
    <property type="entry name" value="DUF3575"/>
</dbReference>
<accession>A0A6I6JLV7</accession>
<name>A0A6I6JLV7_9BACT</name>
<feature type="signal peptide" evidence="1">
    <location>
        <begin position="1"/>
        <end position="33"/>
    </location>
</feature>
<protein>
    <submittedName>
        <fullName evidence="2">DUF3575 domain-containing protein</fullName>
    </submittedName>
</protein>
<evidence type="ECO:0000313" key="2">
    <source>
        <dbReference type="EMBL" id="QGY42199.1"/>
    </source>
</evidence>
<dbReference type="Proteomes" id="UP000428260">
    <property type="component" value="Chromosome"/>
</dbReference>
<sequence length="214" mass="23684">MKTEAKTVFRRIKRLTFSAVAIMLILFAGNTSAQSHEKKDSEKWKSPARTALNVCPGGVAFGFYSANVEHLFGENHGLVLRGDLETIPKTYSDTNIDANGKAVILNYRYHFGGGLNSFYAGAFGRYRKINGDGTLETGKFDFSLPECTVGLNVGKRWIWESGFTINFALGYGYAYDELKVNNSSQAAIDAINVFSNDYAFMNGFLGEFSFGYAF</sequence>
<feature type="chain" id="PRO_5026093439" evidence="1">
    <location>
        <begin position="34"/>
        <end position="214"/>
    </location>
</feature>
<dbReference type="KEGG" id="mcos:GM418_00570"/>
<dbReference type="RefSeq" id="WP_158862139.1">
    <property type="nucleotide sequence ID" value="NZ_CP046401.1"/>
</dbReference>